<reference evidence="1" key="1">
    <citation type="journal article" date="2012" name="PLoS ONE">
        <title>Gene sets for utilization of primary and secondary nutrition supplies in the distal gut of endangered iberian lynx.</title>
        <authorList>
            <person name="Alcaide M."/>
            <person name="Messina E."/>
            <person name="Richter M."/>
            <person name="Bargiela R."/>
            <person name="Peplies J."/>
            <person name="Huws S.A."/>
            <person name="Newbold C.J."/>
            <person name="Golyshin P.N."/>
            <person name="Simon M.A."/>
            <person name="Lopez G."/>
            <person name="Yakimov M.M."/>
            <person name="Ferrer M."/>
        </authorList>
    </citation>
    <scope>NUCLEOTIDE SEQUENCE</scope>
</reference>
<dbReference type="Gene3D" id="2.50.20.10">
    <property type="entry name" value="Lipoprotein localisation LolA/LolB/LppX"/>
    <property type="match status" value="1"/>
</dbReference>
<gene>
    <name evidence="1" type="ORF">EVA_08688</name>
</gene>
<dbReference type="EMBL" id="AMCI01002256">
    <property type="protein sequence ID" value="EJX03205.1"/>
    <property type="molecule type" value="Genomic_DNA"/>
</dbReference>
<proteinExistence type="predicted"/>
<name>J9GSJ1_9ZZZZ</name>
<dbReference type="SUPFAM" id="SSF89392">
    <property type="entry name" value="Prokaryotic lipoproteins and lipoprotein localization factors"/>
    <property type="match status" value="1"/>
</dbReference>
<keyword evidence="1" id="KW-0449">Lipoprotein</keyword>
<evidence type="ECO:0000313" key="1">
    <source>
        <dbReference type="EMBL" id="EJX03205.1"/>
    </source>
</evidence>
<sequence>MKYKSIFLSLFAVCAVSISGFAQTARQVLDQTAAKLKNSGGIEASFEGTQFKGVEEDGTVTGHLYLQGNKFKITSSSLTTWFDGHTQWSLMTGSDEVNVSTPTVEELQQMNPYTFVDLYKKGYRLRLAPTTYQGKPSHEVRLTADNKSAPLQLLIIVIDKNSQLPQSIRIKDNRGEWTRIRVNSIRTKRRWNDATFKFDEKKHPGIEVIDLR</sequence>
<organism evidence="1">
    <name type="scientific">gut metagenome</name>
    <dbReference type="NCBI Taxonomy" id="749906"/>
    <lineage>
        <taxon>unclassified sequences</taxon>
        <taxon>metagenomes</taxon>
        <taxon>organismal metagenomes</taxon>
    </lineage>
</organism>
<dbReference type="CDD" id="cd16325">
    <property type="entry name" value="LolA"/>
    <property type="match status" value="1"/>
</dbReference>
<comment type="caution">
    <text evidence="1">The sequence shown here is derived from an EMBL/GenBank/DDBJ whole genome shotgun (WGS) entry which is preliminary data.</text>
</comment>
<dbReference type="InterPro" id="IPR004564">
    <property type="entry name" value="OM_lipoprot_carrier_LolA-like"/>
</dbReference>
<protein>
    <submittedName>
        <fullName evidence="1">Outer membrane lipoprotein carrier protein LolA</fullName>
    </submittedName>
</protein>
<dbReference type="AlphaFoldDB" id="J9GSJ1"/>
<dbReference type="Pfam" id="PF16584">
    <property type="entry name" value="LolA_2"/>
    <property type="match status" value="1"/>
</dbReference>
<dbReference type="InterPro" id="IPR029046">
    <property type="entry name" value="LolA/LolB/LppX"/>
</dbReference>
<accession>J9GSJ1</accession>